<feature type="region of interest" description="Disordered" evidence="1">
    <location>
        <begin position="1"/>
        <end position="38"/>
    </location>
</feature>
<accession>A0A939ISA7</accession>
<sequence>MHATVTPVDTEIESAEHTDTAQNVDLSEMPSLDGGDAPRCECDHGTETEYIPCGRRARWRVSIDCQCGEGHPRVVEILCSRCLRTLRRNNDREAITARRL</sequence>
<dbReference type="RefSeq" id="WP_179409303.1">
    <property type="nucleotide sequence ID" value="NZ_CP063379.1"/>
</dbReference>
<comment type="caution">
    <text evidence="2">The sequence shown here is derived from an EMBL/GenBank/DDBJ whole genome shotgun (WGS) entry which is preliminary data.</text>
</comment>
<evidence type="ECO:0000313" key="2">
    <source>
        <dbReference type="EMBL" id="MBN8204982.1"/>
    </source>
</evidence>
<organism evidence="2 3">
    <name type="scientific">Microbacterium esteraromaticum</name>
    <dbReference type="NCBI Taxonomy" id="57043"/>
    <lineage>
        <taxon>Bacteria</taxon>
        <taxon>Bacillati</taxon>
        <taxon>Actinomycetota</taxon>
        <taxon>Actinomycetes</taxon>
        <taxon>Micrococcales</taxon>
        <taxon>Microbacteriaceae</taxon>
        <taxon>Microbacterium</taxon>
    </lineage>
</organism>
<gene>
    <name evidence="2" type="ORF">JF543_03295</name>
</gene>
<dbReference type="Proteomes" id="UP000664385">
    <property type="component" value="Unassembled WGS sequence"/>
</dbReference>
<proteinExistence type="predicted"/>
<protein>
    <submittedName>
        <fullName evidence="2">Uncharacterized protein</fullName>
    </submittedName>
</protein>
<evidence type="ECO:0000256" key="1">
    <source>
        <dbReference type="SAM" id="MobiDB-lite"/>
    </source>
</evidence>
<dbReference type="AlphaFoldDB" id="A0A939ISA7"/>
<evidence type="ECO:0000313" key="3">
    <source>
        <dbReference type="Proteomes" id="UP000664385"/>
    </source>
</evidence>
<dbReference type="EMBL" id="JAEMWU010000001">
    <property type="protein sequence ID" value="MBN8204982.1"/>
    <property type="molecule type" value="Genomic_DNA"/>
</dbReference>
<name>A0A939ISA7_9MICO</name>
<reference evidence="2" key="1">
    <citation type="submission" date="2020-12" db="EMBL/GenBank/DDBJ databases">
        <title>PHA producing bacteria isolated from mangrove.</title>
        <authorList>
            <person name="Zheng W."/>
            <person name="Yu S."/>
            <person name="Huang Y."/>
        </authorList>
    </citation>
    <scope>NUCLEOTIDE SEQUENCE</scope>
    <source>
        <strain evidence="2">GN8-5</strain>
    </source>
</reference>